<dbReference type="GO" id="GO:0008915">
    <property type="term" value="F:lipid-A-disaccharide synthase activity"/>
    <property type="evidence" value="ECO:0007669"/>
    <property type="project" value="UniProtKB-EC"/>
</dbReference>
<dbReference type="NCBIfam" id="TIGR00215">
    <property type="entry name" value="lpxB"/>
    <property type="match status" value="1"/>
</dbReference>
<evidence type="ECO:0000256" key="1">
    <source>
        <dbReference type="ARBA" id="ARBA00002056"/>
    </source>
</evidence>
<evidence type="ECO:0000256" key="5">
    <source>
        <dbReference type="ARBA" id="ARBA00022516"/>
    </source>
</evidence>
<evidence type="ECO:0000256" key="10">
    <source>
        <dbReference type="ARBA" id="ARBA00048975"/>
    </source>
</evidence>
<keyword evidence="13" id="KW-1185">Reference proteome</keyword>
<evidence type="ECO:0000313" key="13">
    <source>
        <dbReference type="Proteomes" id="UP001628193"/>
    </source>
</evidence>
<reference evidence="12 13" key="2">
    <citation type="submission" date="2024-09" db="EMBL/GenBank/DDBJ databases">
        <title>Draft genome sequence of Candidatus Magnetaquicoccaceae bacterium FCR-1.</title>
        <authorList>
            <person name="Shimoshige H."/>
            <person name="Shimamura S."/>
            <person name="Taoka A."/>
            <person name="Kobayashi H."/>
            <person name="Maekawa T."/>
        </authorList>
    </citation>
    <scope>NUCLEOTIDE SEQUENCE [LARGE SCALE GENOMIC DNA]</scope>
    <source>
        <strain evidence="12 13">FCR-1</strain>
    </source>
</reference>
<accession>A0ABQ0C650</accession>
<keyword evidence="9 11" id="KW-0443">Lipid metabolism</keyword>
<evidence type="ECO:0000256" key="8">
    <source>
        <dbReference type="ARBA" id="ARBA00022679"/>
    </source>
</evidence>
<dbReference type="EMBL" id="BAAFGK010000002">
    <property type="protein sequence ID" value="GAB0056361.1"/>
    <property type="molecule type" value="Genomic_DNA"/>
</dbReference>
<sequence>MPIERPPRIMLIAGESSGDHLAGALLADLKAHFPDLESFGVGGARMEESGFRSLCHLNELSVIGLVEVVRRLPTLIRRFRQLVAWMRERRPDLLITVDLPDFNFLLARRARVLGIPRIHYVGPQVWAWRAGRVRKLARLLDQLLVLFPFEVSAYANTSLPVTFVGHPLARRTLPGVAEIGRVRREAGVAADEKLLLLLPGSRLGEIRRHLGVMVEASRRVVEGQSQVRCVLALADTLNEADLAAVMAQVNEPATRAFFARIAVRCGQTRLLLAAADAALVASGTATLEAALAGAPMSVMYRVNRLTYEIGRRVVRVSHIALPNLVLGRGLVPERIQSEATPERLAEDARLLLFDGVSAARQKVGFDEIRARLAQPLSLPVEVVLNWLRALGFESRQVTGVPRPAEGCGVPVGG</sequence>
<dbReference type="Proteomes" id="UP001628193">
    <property type="component" value="Unassembled WGS sequence"/>
</dbReference>
<evidence type="ECO:0000256" key="9">
    <source>
        <dbReference type="ARBA" id="ARBA00023098"/>
    </source>
</evidence>
<comment type="pathway">
    <text evidence="11">Bacterial outer membrane biogenesis; LPS lipid A biosynthesis.</text>
</comment>
<dbReference type="Pfam" id="PF02684">
    <property type="entry name" value="LpxB"/>
    <property type="match status" value="1"/>
</dbReference>
<dbReference type="SUPFAM" id="SSF53756">
    <property type="entry name" value="UDP-Glycosyltransferase/glycogen phosphorylase"/>
    <property type="match status" value="1"/>
</dbReference>
<dbReference type="PANTHER" id="PTHR30372">
    <property type="entry name" value="LIPID-A-DISACCHARIDE SYNTHASE"/>
    <property type="match status" value="1"/>
</dbReference>
<evidence type="ECO:0000256" key="11">
    <source>
        <dbReference type="HAMAP-Rule" id="MF_00392"/>
    </source>
</evidence>
<proteinExistence type="inferred from homology"/>
<evidence type="ECO:0000256" key="4">
    <source>
        <dbReference type="ARBA" id="ARBA00020902"/>
    </source>
</evidence>
<evidence type="ECO:0000256" key="6">
    <source>
        <dbReference type="ARBA" id="ARBA00022556"/>
    </source>
</evidence>
<keyword evidence="5 11" id="KW-0444">Lipid biosynthesis</keyword>
<evidence type="ECO:0000313" key="12">
    <source>
        <dbReference type="EMBL" id="GAB0056361.1"/>
    </source>
</evidence>
<evidence type="ECO:0000256" key="3">
    <source>
        <dbReference type="ARBA" id="ARBA00012687"/>
    </source>
</evidence>
<dbReference type="RefSeq" id="WP_420904071.1">
    <property type="nucleotide sequence ID" value="NZ_BAAFGK010000002.1"/>
</dbReference>
<keyword evidence="6 11" id="KW-0441">Lipid A biosynthesis</keyword>
<organism evidence="12 13">
    <name type="scientific">Candidatus Magnetaquiglobus chichijimensis</name>
    <dbReference type="NCBI Taxonomy" id="3141448"/>
    <lineage>
        <taxon>Bacteria</taxon>
        <taxon>Pseudomonadati</taxon>
        <taxon>Pseudomonadota</taxon>
        <taxon>Magnetococcia</taxon>
        <taxon>Magnetococcales</taxon>
        <taxon>Candidatus Magnetaquicoccaceae</taxon>
        <taxon>Candidatus Magnetaquiglobus</taxon>
    </lineage>
</organism>
<comment type="similarity">
    <text evidence="2 11">Belongs to the LpxB family.</text>
</comment>
<dbReference type="InterPro" id="IPR003835">
    <property type="entry name" value="Glyco_trans_19"/>
</dbReference>
<dbReference type="EC" id="2.4.1.182" evidence="3 11"/>
<reference evidence="12 13" key="1">
    <citation type="submission" date="2024-05" db="EMBL/GenBank/DDBJ databases">
        <authorList>
            <consortium name="Candidatus Magnetaquicoccaceae bacterium FCR-1 genome sequencing consortium"/>
            <person name="Shimoshige H."/>
            <person name="Shimamura S."/>
            <person name="Taoka A."/>
            <person name="Kobayashi H."/>
            <person name="Maekawa T."/>
        </authorList>
    </citation>
    <scope>NUCLEOTIDE SEQUENCE [LARGE SCALE GENOMIC DNA]</scope>
    <source>
        <strain evidence="12 13">FCR-1</strain>
    </source>
</reference>
<gene>
    <name evidence="11 12" type="primary">lpxB</name>
    <name evidence="12" type="ORF">SIID45300_00667</name>
</gene>
<name>A0ABQ0C650_9PROT</name>
<evidence type="ECO:0000256" key="2">
    <source>
        <dbReference type="ARBA" id="ARBA00007868"/>
    </source>
</evidence>
<dbReference type="HAMAP" id="MF_00392">
    <property type="entry name" value="LpxB"/>
    <property type="match status" value="1"/>
</dbReference>
<evidence type="ECO:0000256" key="7">
    <source>
        <dbReference type="ARBA" id="ARBA00022676"/>
    </source>
</evidence>
<comment type="catalytic activity">
    <reaction evidence="10 11">
        <text>a lipid X + a UDP-2-N,3-O-bis[(3R)-3-hydroxyacyl]-alpha-D-glucosamine = a lipid A disaccharide + UDP + H(+)</text>
        <dbReference type="Rhea" id="RHEA:67828"/>
        <dbReference type="ChEBI" id="CHEBI:15378"/>
        <dbReference type="ChEBI" id="CHEBI:58223"/>
        <dbReference type="ChEBI" id="CHEBI:137748"/>
        <dbReference type="ChEBI" id="CHEBI:176338"/>
        <dbReference type="ChEBI" id="CHEBI:176343"/>
        <dbReference type="EC" id="2.4.1.182"/>
    </reaction>
</comment>
<comment type="function">
    <text evidence="1 11">Condensation of UDP-2,3-diacylglucosamine and 2,3-diacylglucosamine-1-phosphate to form lipid A disaccharide, a precursor of lipid A, a phosphorylated glycolipid that anchors the lipopolysaccharide to the outer membrane of the cell.</text>
</comment>
<keyword evidence="7 11" id="KW-0328">Glycosyltransferase</keyword>
<keyword evidence="8 11" id="KW-0808">Transferase</keyword>
<protein>
    <recommendedName>
        <fullName evidence="4 11">Lipid-A-disaccharide synthase</fullName>
        <ecNumber evidence="3 11">2.4.1.182</ecNumber>
    </recommendedName>
</protein>
<comment type="caution">
    <text evidence="12">The sequence shown here is derived from an EMBL/GenBank/DDBJ whole genome shotgun (WGS) entry which is preliminary data.</text>
</comment>
<dbReference type="PANTHER" id="PTHR30372:SF4">
    <property type="entry name" value="LIPID-A-DISACCHARIDE SYNTHASE, MITOCHONDRIAL-RELATED"/>
    <property type="match status" value="1"/>
</dbReference>